<dbReference type="EnsemblMetazoa" id="HelroT162916">
    <property type="protein sequence ID" value="HelroP162916"/>
    <property type="gene ID" value="HelroG162916"/>
</dbReference>
<gene>
    <name evidence="2" type="primary">20199826</name>
    <name evidence="1" type="ORF">HELRODRAFT_162916</name>
</gene>
<accession>T1ETC6</accession>
<dbReference type="OMA" id="LQWFVCL"/>
<evidence type="ECO:0000313" key="2">
    <source>
        <dbReference type="EnsemblMetazoa" id="HelroP162916"/>
    </source>
</evidence>
<protein>
    <submittedName>
        <fullName evidence="1 2">Uncharacterized protein</fullName>
    </submittedName>
</protein>
<dbReference type="AlphaFoldDB" id="T1ETC6"/>
<dbReference type="EMBL" id="AMQM01001225">
    <property type="status" value="NOT_ANNOTATED_CDS"/>
    <property type="molecule type" value="Genomic_DNA"/>
</dbReference>
<dbReference type="GeneID" id="20199826"/>
<dbReference type="PANTHER" id="PTHR46409:SF1">
    <property type="entry name" value="HTH PSQ-TYPE DOMAIN-CONTAINING PROTEIN"/>
    <property type="match status" value="1"/>
</dbReference>
<sequence length="435" mass="49171">MYIGSVDNVMTQSIQRREAMKRMYDDFMKKSVCRPSTSSIQMIVSTSGSSSTDIPDEDEIRVIETPLRSGKETQKRRGQLQNLASVCDRTGISDRSAVFIVNAALLDLNVINTDDSSKVIDRSKIRRERKKVSKHLQYADSNKIITVIYFDGRKDNTFVMTTTNNTAHRKTITEEHISLLSEPDSEYIGHFSIDSVKSNTIEKSTVDVLEMKFEFCSSLVAMGCDGTAVNTGPKNGVIDLLQKHLKRPLQWFVCLLHANELPFRHLFSSLEGTTTGSNSFSGSIGKRLDNCLDFKVEAFEPFPTELLGLNTDLLSSDQKYMYQMCSAISPGTVSPNLAIKDPGKLTHPRWLTCANRILRLYIGTAMENFKDLANFIIKVYAPTWFDIKTKSSCKYGPINVFNMVKRCLYLRDDLKNIVFKTVQKMLFSLIQKICC</sequence>
<evidence type="ECO:0000313" key="1">
    <source>
        <dbReference type="EMBL" id="ESN99374.1"/>
    </source>
</evidence>
<dbReference type="RefSeq" id="XP_009023221.1">
    <property type="nucleotide sequence ID" value="XM_009024973.1"/>
</dbReference>
<dbReference type="InParanoid" id="T1ETC6"/>
<reference evidence="1 3" key="2">
    <citation type="journal article" date="2013" name="Nature">
        <title>Insights into bilaterian evolution from three spiralian genomes.</title>
        <authorList>
            <person name="Simakov O."/>
            <person name="Marletaz F."/>
            <person name="Cho S.J."/>
            <person name="Edsinger-Gonzales E."/>
            <person name="Havlak P."/>
            <person name="Hellsten U."/>
            <person name="Kuo D.H."/>
            <person name="Larsson T."/>
            <person name="Lv J."/>
            <person name="Arendt D."/>
            <person name="Savage R."/>
            <person name="Osoegawa K."/>
            <person name="de Jong P."/>
            <person name="Grimwood J."/>
            <person name="Chapman J.A."/>
            <person name="Shapiro H."/>
            <person name="Aerts A."/>
            <person name="Otillar R.P."/>
            <person name="Terry A.Y."/>
            <person name="Boore J.L."/>
            <person name="Grigoriev I.V."/>
            <person name="Lindberg D.R."/>
            <person name="Seaver E.C."/>
            <person name="Weisblat D.A."/>
            <person name="Putnam N.H."/>
            <person name="Rokhsar D.S."/>
        </authorList>
    </citation>
    <scope>NUCLEOTIDE SEQUENCE</scope>
</reference>
<dbReference type="EMBL" id="KB097143">
    <property type="protein sequence ID" value="ESN99374.1"/>
    <property type="molecule type" value="Genomic_DNA"/>
</dbReference>
<reference evidence="2" key="3">
    <citation type="submission" date="2015-06" db="UniProtKB">
        <authorList>
            <consortium name="EnsemblMetazoa"/>
        </authorList>
    </citation>
    <scope>IDENTIFICATION</scope>
</reference>
<organism evidence="2 3">
    <name type="scientific">Helobdella robusta</name>
    <name type="common">Californian leech</name>
    <dbReference type="NCBI Taxonomy" id="6412"/>
    <lineage>
        <taxon>Eukaryota</taxon>
        <taxon>Metazoa</taxon>
        <taxon>Spiralia</taxon>
        <taxon>Lophotrochozoa</taxon>
        <taxon>Annelida</taxon>
        <taxon>Clitellata</taxon>
        <taxon>Hirudinea</taxon>
        <taxon>Rhynchobdellida</taxon>
        <taxon>Glossiphoniidae</taxon>
        <taxon>Helobdella</taxon>
    </lineage>
</organism>
<evidence type="ECO:0000313" key="3">
    <source>
        <dbReference type="Proteomes" id="UP000015101"/>
    </source>
</evidence>
<dbReference type="eggNOG" id="ENOG502RZHU">
    <property type="taxonomic scope" value="Eukaryota"/>
</dbReference>
<dbReference type="Proteomes" id="UP000015101">
    <property type="component" value="Unassembled WGS sequence"/>
</dbReference>
<dbReference type="CTD" id="20199826"/>
<dbReference type="KEGG" id="hro:HELRODRAFT_162916"/>
<dbReference type="HOGENOM" id="CLU_018111_0_0_1"/>
<name>T1ETC6_HELRO</name>
<reference evidence="3" key="1">
    <citation type="submission" date="2012-12" db="EMBL/GenBank/DDBJ databases">
        <authorList>
            <person name="Hellsten U."/>
            <person name="Grimwood J."/>
            <person name="Chapman J.A."/>
            <person name="Shapiro H."/>
            <person name="Aerts A."/>
            <person name="Otillar R.P."/>
            <person name="Terry A.Y."/>
            <person name="Boore J.L."/>
            <person name="Simakov O."/>
            <person name="Marletaz F."/>
            <person name="Cho S.-J."/>
            <person name="Edsinger-Gonzales E."/>
            <person name="Havlak P."/>
            <person name="Kuo D.-H."/>
            <person name="Larsson T."/>
            <person name="Lv J."/>
            <person name="Arendt D."/>
            <person name="Savage R."/>
            <person name="Osoegawa K."/>
            <person name="de Jong P."/>
            <person name="Lindberg D.R."/>
            <person name="Seaver E.C."/>
            <person name="Weisblat D.A."/>
            <person name="Putnam N.H."/>
            <person name="Grigoriev I.V."/>
            <person name="Rokhsar D.S."/>
        </authorList>
    </citation>
    <scope>NUCLEOTIDE SEQUENCE</scope>
</reference>
<dbReference type="PANTHER" id="PTHR46409">
    <property type="entry name" value="HTH PSQ-TYPE DOMAIN-CONTAINING PROTEIN"/>
    <property type="match status" value="1"/>
</dbReference>
<dbReference type="OrthoDB" id="6778712at2759"/>
<proteinExistence type="predicted"/>
<keyword evidence="3" id="KW-1185">Reference proteome</keyword>